<proteinExistence type="predicted"/>
<sequence>MSQSVTVEVLQAFSDAWNRHDIDALMTFMTDDCVFETVAGDEAFGTRHVGHDAVRAAFAAAWLNFPDAQWNNGRHLVAGDRGVSEWTFFGTDREGRVLEADGVDMFTFRDGKIHVKCVYRKQRPLRAA</sequence>
<dbReference type="OrthoDB" id="13610at2"/>
<dbReference type="SUPFAM" id="SSF54427">
    <property type="entry name" value="NTF2-like"/>
    <property type="match status" value="1"/>
</dbReference>
<dbReference type="Pfam" id="PF12680">
    <property type="entry name" value="SnoaL_2"/>
    <property type="match status" value="1"/>
</dbReference>
<dbReference type="AlphaFoldDB" id="A0A5P2HD25"/>
<gene>
    <name evidence="2" type="ORF">FOB72_24885</name>
</gene>
<evidence type="ECO:0000259" key="1">
    <source>
        <dbReference type="Pfam" id="PF12680"/>
    </source>
</evidence>
<reference evidence="2 3" key="1">
    <citation type="submission" date="2019-09" db="EMBL/GenBank/DDBJ databases">
        <title>FDA dAtabase for Regulatory Grade micrObial Sequences (FDA-ARGOS): Supporting development and validation of Infectious Disease Dx tests.</title>
        <authorList>
            <person name="Sciortino C."/>
            <person name="Tallon L."/>
            <person name="Sadzewicz L."/>
            <person name="Vavikolanu K."/>
            <person name="Mehta A."/>
            <person name="Aluvathingal J."/>
            <person name="Nadendla S."/>
            <person name="Nandy P."/>
            <person name="Geyer C."/>
            <person name="Yan Y."/>
            <person name="Sichtig H."/>
        </authorList>
    </citation>
    <scope>NUCLEOTIDE SEQUENCE [LARGE SCALE GENOMIC DNA]</scope>
    <source>
        <strain evidence="2 3">FDAARGOS_664</strain>
    </source>
</reference>
<dbReference type="RefSeq" id="WP_150375322.1">
    <property type="nucleotide sequence ID" value="NZ_CP044067.1"/>
</dbReference>
<dbReference type="InterPro" id="IPR037401">
    <property type="entry name" value="SnoaL-like"/>
</dbReference>
<dbReference type="Gene3D" id="3.10.450.50">
    <property type="match status" value="1"/>
</dbReference>
<evidence type="ECO:0000313" key="2">
    <source>
        <dbReference type="EMBL" id="QET05265.1"/>
    </source>
</evidence>
<dbReference type="InterPro" id="IPR032710">
    <property type="entry name" value="NTF2-like_dom_sf"/>
</dbReference>
<organism evidence="2 3">
    <name type="scientific">Cupriavidus pauculus</name>
    <dbReference type="NCBI Taxonomy" id="82633"/>
    <lineage>
        <taxon>Bacteria</taxon>
        <taxon>Pseudomonadati</taxon>
        <taxon>Pseudomonadota</taxon>
        <taxon>Betaproteobacteria</taxon>
        <taxon>Burkholderiales</taxon>
        <taxon>Burkholderiaceae</taxon>
        <taxon>Cupriavidus</taxon>
    </lineage>
</organism>
<name>A0A5P2HD25_9BURK</name>
<accession>A0A5P2HD25</accession>
<protein>
    <submittedName>
        <fullName evidence="2">Nuclear transport factor 2 family protein</fullName>
    </submittedName>
</protein>
<feature type="domain" description="SnoaL-like" evidence="1">
    <location>
        <begin position="11"/>
        <end position="113"/>
    </location>
</feature>
<dbReference type="EMBL" id="CP044067">
    <property type="protein sequence ID" value="QET05265.1"/>
    <property type="molecule type" value="Genomic_DNA"/>
</dbReference>
<dbReference type="Proteomes" id="UP000322822">
    <property type="component" value="Chromosome 2"/>
</dbReference>
<evidence type="ECO:0000313" key="3">
    <source>
        <dbReference type="Proteomes" id="UP000322822"/>
    </source>
</evidence>